<dbReference type="KEGG" id="vg:60323585"/>
<reference evidence="1 2" key="1">
    <citation type="submission" date="2019-07" db="EMBL/GenBank/DDBJ databases">
        <authorList>
            <person name="Divens A.M."/>
            <person name="Garlena R.A."/>
            <person name="Russell D.A."/>
            <person name="Pope W.H."/>
            <person name="Jacobs-Sera D."/>
            <person name="Hatfull G.F."/>
        </authorList>
    </citation>
    <scope>NUCLEOTIDE SEQUENCE [LARGE SCALE GENOMIC DNA]</scope>
</reference>
<evidence type="ECO:0000313" key="2">
    <source>
        <dbReference type="Proteomes" id="UP000326609"/>
    </source>
</evidence>
<keyword evidence="2" id="KW-1185">Reference proteome</keyword>
<dbReference type="GeneID" id="60323585"/>
<dbReference type="Proteomes" id="UP000326609">
    <property type="component" value="Segment"/>
</dbReference>
<name>A0A5J6TNW6_9CAUD</name>
<dbReference type="RefSeq" id="YP_009952138.1">
    <property type="nucleotide sequence ID" value="NC_051608.1"/>
</dbReference>
<protein>
    <submittedName>
        <fullName evidence="1">Uncharacterized protein</fullName>
    </submittedName>
</protein>
<gene>
    <name evidence="1" type="primary">85</name>
    <name evidence="1" type="ORF">PBI_EKDILAM_85</name>
</gene>
<organism evidence="1 2">
    <name type="scientific">Mycobacterium phage Ekdilam</name>
    <dbReference type="NCBI Taxonomy" id="2599862"/>
    <lineage>
        <taxon>Viruses</taxon>
        <taxon>Duplodnaviria</taxon>
        <taxon>Heunggongvirae</taxon>
        <taxon>Uroviricota</taxon>
        <taxon>Caudoviricetes</taxon>
        <taxon>Weiservirinae</taxon>
        <taxon>Amginevirus</taxon>
        <taxon>Amginevirus ekdilam</taxon>
    </lineage>
</organism>
<sequence length="41" mass="4333">MEAPTLTGSTRPPLRRGLVVLTSQQAMVLNSQQIGRPAAEG</sequence>
<evidence type="ECO:0000313" key="1">
    <source>
        <dbReference type="EMBL" id="QFG11509.1"/>
    </source>
</evidence>
<dbReference type="EMBL" id="MN234199">
    <property type="protein sequence ID" value="QFG11509.1"/>
    <property type="molecule type" value="Genomic_DNA"/>
</dbReference>
<accession>A0A5J6TNW6</accession>
<proteinExistence type="predicted"/>